<proteinExistence type="predicted"/>
<keyword evidence="1" id="KW-1133">Transmembrane helix</keyword>
<dbReference type="Proteomes" id="UP000617628">
    <property type="component" value="Unassembled WGS sequence"/>
</dbReference>
<evidence type="ECO:0000313" key="3">
    <source>
        <dbReference type="Proteomes" id="UP000617628"/>
    </source>
</evidence>
<dbReference type="RefSeq" id="WP_200356373.1">
    <property type="nucleotide sequence ID" value="NZ_JAENIL010000027.1"/>
</dbReference>
<accession>A0A934RZ28</accession>
<evidence type="ECO:0000256" key="1">
    <source>
        <dbReference type="SAM" id="Phobius"/>
    </source>
</evidence>
<reference evidence="2" key="1">
    <citation type="submission" date="2021-01" db="EMBL/GenBank/DDBJ databases">
        <title>Modified the classification status of verrucomicrobia.</title>
        <authorList>
            <person name="Feng X."/>
        </authorList>
    </citation>
    <scope>NUCLEOTIDE SEQUENCE</scope>
    <source>
        <strain evidence="2">KCTC 13126</strain>
    </source>
</reference>
<evidence type="ECO:0000313" key="2">
    <source>
        <dbReference type="EMBL" id="MBK1878160.1"/>
    </source>
</evidence>
<sequence>MTEHCPPGVVVAAWGAGCVPHFYAKGFTKGVVESWCISLLLKCLMKNFLLPPLFVLFTIVLLVGCLTTDFGGSGSSEVSEPVEIYKGMKAEDLLAALGEPFEVREATPPTDGTEIWVYRKVSENVALAVSGMVETPGPEVGGVRMTITDAVYTPSSTRSVEETLFLMADGVMVAWKIQRESSERLN</sequence>
<feature type="transmembrane region" description="Helical" evidence="1">
    <location>
        <begin position="48"/>
        <end position="66"/>
    </location>
</feature>
<dbReference type="AlphaFoldDB" id="A0A934RZ28"/>
<name>A0A934RZ28_9BACT</name>
<comment type="caution">
    <text evidence="2">The sequence shown here is derived from an EMBL/GenBank/DDBJ whole genome shotgun (WGS) entry which is preliminary data.</text>
</comment>
<keyword evidence="1" id="KW-0812">Transmembrane</keyword>
<gene>
    <name evidence="2" type="ORF">JIN87_14875</name>
</gene>
<protein>
    <submittedName>
        <fullName evidence="2">Uncharacterized protein</fullName>
    </submittedName>
</protein>
<keyword evidence="1" id="KW-0472">Membrane</keyword>
<dbReference type="EMBL" id="JAENIL010000027">
    <property type="protein sequence ID" value="MBK1878160.1"/>
    <property type="molecule type" value="Genomic_DNA"/>
</dbReference>
<organism evidence="2 3">
    <name type="scientific">Pelagicoccus mobilis</name>
    <dbReference type="NCBI Taxonomy" id="415221"/>
    <lineage>
        <taxon>Bacteria</taxon>
        <taxon>Pseudomonadati</taxon>
        <taxon>Verrucomicrobiota</taxon>
        <taxon>Opitutia</taxon>
        <taxon>Puniceicoccales</taxon>
        <taxon>Pelagicoccaceae</taxon>
        <taxon>Pelagicoccus</taxon>
    </lineage>
</organism>
<keyword evidence="3" id="KW-1185">Reference proteome</keyword>